<dbReference type="HOGENOM" id="CLU_466012_0_0_0"/>
<dbReference type="KEGG" id="fgi:OP10G_1087"/>
<dbReference type="InterPro" id="IPR015943">
    <property type="entry name" value="WD40/YVTN_repeat-like_dom_sf"/>
</dbReference>
<evidence type="ECO:0000313" key="1">
    <source>
        <dbReference type="EMBL" id="AIE84455.1"/>
    </source>
</evidence>
<dbReference type="InterPro" id="IPR011044">
    <property type="entry name" value="Quino_amine_DH_bsu"/>
</dbReference>
<evidence type="ECO:0000313" key="2">
    <source>
        <dbReference type="Proteomes" id="UP000027982"/>
    </source>
</evidence>
<dbReference type="SUPFAM" id="SSF50969">
    <property type="entry name" value="YVTN repeat-like/Quinoprotein amine dehydrogenase"/>
    <property type="match status" value="1"/>
</dbReference>
<dbReference type="EMBL" id="CP007139">
    <property type="protein sequence ID" value="AIE84455.1"/>
    <property type="molecule type" value="Genomic_DNA"/>
</dbReference>
<reference evidence="1 2" key="1">
    <citation type="journal article" date="2014" name="PLoS ONE">
        <title>The first complete genome sequence of the class fimbriimonadia in the phylum armatimonadetes.</title>
        <authorList>
            <person name="Hu Z.Y."/>
            <person name="Wang Y.Z."/>
            <person name="Im W.T."/>
            <person name="Wang S.Y."/>
            <person name="Zhao G.P."/>
            <person name="Zheng H.J."/>
            <person name="Quan Z.X."/>
        </authorList>
    </citation>
    <scope>NUCLEOTIDE SEQUENCE [LARGE SCALE GENOMIC DNA]</scope>
    <source>
        <strain evidence="1">Gsoil 348</strain>
    </source>
</reference>
<dbReference type="Gene3D" id="2.130.10.10">
    <property type="entry name" value="YVTN repeat-like/Quinoprotein amine dehydrogenase"/>
    <property type="match status" value="1"/>
</dbReference>
<sequence length="585" mass="62074">MPGVMRPNTFWICVFLLALFAVGCGGGSGGSSGTPSANHWTIGAGGGTFQTSANEVRLDVPAGSVSTDTPVTATKLGSVTNAPAGTVYVAGTGWSFTHVTFSTPATLTMTIPLGTPLDALKIYRRADGSAEWTPVTTTISVADHTATTQISSFSSYALFTPAGSGWTWTSAGGTFTFSNLTVTLPAAAVSTSVEVQPRRTLINFAPPTGWVAVADATFDLGSSNTSLTTATAFTVGLSYTSGAVPFAKRANIRIFHKVNAAAEWVPLPTTSDVPNLKVSGTATTLGTFAAFYPAPAQTSLYWVEQRRLGEDTFLDVYGANAGGSETKLYSPSQRQGPAQLRTNTFRWSDKSFLGLEFVNSTDTYLMSYNVETGVSTRLFLIPHEAGTYISSAELVRANRIAASDDYLLQISQRNPTTGANRDQLLLYRNGSTEPRVLMSRDHRDGEAAAFMRPWDIAADGRALATTSDGLVMFTDNSQVVLVPAALGPSEAYFSPSGERVLFFQQNATESLWRVDTLATSTTVTIPGLDNANRVRWSADDNHVISAVYSGNDRQINQVDTVTGAASLITTAGPHSTSFINDVGVR</sequence>
<gene>
    <name evidence="1" type="ORF">OP10G_1087</name>
</gene>
<dbReference type="Proteomes" id="UP000027982">
    <property type="component" value="Chromosome"/>
</dbReference>
<accession>A0A068NNX3</accession>
<organism evidence="1 2">
    <name type="scientific">Fimbriimonas ginsengisoli Gsoil 348</name>
    <dbReference type="NCBI Taxonomy" id="661478"/>
    <lineage>
        <taxon>Bacteria</taxon>
        <taxon>Bacillati</taxon>
        <taxon>Armatimonadota</taxon>
        <taxon>Fimbriimonadia</taxon>
        <taxon>Fimbriimonadales</taxon>
        <taxon>Fimbriimonadaceae</taxon>
        <taxon>Fimbriimonas</taxon>
    </lineage>
</organism>
<protein>
    <submittedName>
        <fullName evidence="1">Uncharacterized protein</fullName>
    </submittedName>
</protein>
<keyword evidence="2" id="KW-1185">Reference proteome</keyword>
<dbReference type="AlphaFoldDB" id="A0A068NNX3"/>
<proteinExistence type="predicted"/>
<name>A0A068NNX3_FIMGI</name>
<dbReference type="PROSITE" id="PS51257">
    <property type="entry name" value="PROKAR_LIPOPROTEIN"/>
    <property type="match status" value="1"/>
</dbReference>